<sequence>MTRKEAFEQLSEASAHTRFEAVRAIESFADASDISELLKAKSKESDFYVKKRLQMLIEKISHNSLLENPEEAGALIPLEVQRKIKGEAIEWVAGLLLHEIGSRLGLLESAIESELPDYSSSVAKRRVESLQDTFDGIEQLKRATLAPRPLEMDLAKFIEELVSLEVENSNIDHYLVGRKPMIIFTDRSLLTLALCNGVKNAIEASISVAEYHHPLITVSWGATDRDYWVTVTDTGPGVLETPTAFKLGESSKAGHLGFGLGIAKQAMESMHGEVSLKNSGGIGTVYELRWSFV</sequence>
<dbReference type="PROSITE" id="PS50109">
    <property type="entry name" value="HIS_KIN"/>
    <property type="match status" value="1"/>
</dbReference>
<reference evidence="2" key="2">
    <citation type="submission" date="2022-11" db="EMBL/GenBank/DDBJ databases">
        <title>Draft genome sequencing of Pseudomonas atacamensis RS3R1.</title>
        <authorList>
            <person name="Furuya T."/>
            <person name="Kaneko H."/>
        </authorList>
    </citation>
    <scope>NUCLEOTIDE SEQUENCE</scope>
    <source>
        <strain evidence="2">RS3R-1</strain>
    </source>
</reference>
<dbReference type="InterPro" id="IPR005467">
    <property type="entry name" value="His_kinase_dom"/>
</dbReference>
<dbReference type="InterPro" id="IPR036890">
    <property type="entry name" value="HATPase_C_sf"/>
</dbReference>
<organism evidence="2 3">
    <name type="scientific">Pseudomonas atacamensis</name>
    <dbReference type="NCBI Taxonomy" id="2565368"/>
    <lineage>
        <taxon>Bacteria</taxon>
        <taxon>Pseudomonadati</taxon>
        <taxon>Pseudomonadota</taxon>
        <taxon>Gammaproteobacteria</taxon>
        <taxon>Pseudomonadales</taxon>
        <taxon>Pseudomonadaceae</taxon>
        <taxon>Pseudomonas</taxon>
    </lineage>
</organism>
<evidence type="ECO:0000313" key="2">
    <source>
        <dbReference type="EMBL" id="GLH46226.1"/>
    </source>
</evidence>
<keyword evidence="3" id="KW-1185">Reference proteome</keyword>
<dbReference type="InterPro" id="IPR003594">
    <property type="entry name" value="HATPase_dom"/>
</dbReference>
<dbReference type="Pfam" id="PF02518">
    <property type="entry name" value="HATPase_c"/>
    <property type="match status" value="1"/>
</dbReference>
<dbReference type="SUPFAM" id="SSF55874">
    <property type="entry name" value="ATPase domain of HSP90 chaperone/DNA topoisomerase II/histidine kinase"/>
    <property type="match status" value="1"/>
</dbReference>
<dbReference type="Gene3D" id="3.30.565.10">
    <property type="entry name" value="Histidine kinase-like ATPase, C-terminal domain"/>
    <property type="match status" value="1"/>
</dbReference>
<name>A0ABQ5PRI0_9PSED</name>
<gene>
    <name evidence="2" type="ORF">RS3R1_53140</name>
</gene>
<dbReference type="EMBL" id="BSCQ01000057">
    <property type="protein sequence ID" value="GLH46226.1"/>
    <property type="molecule type" value="Genomic_DNA"/>
</dbReference>
<evidence type="ECO:0000259" key="1">
    <source>
        <dbReference type="PROSITE" id="PS50109"/>
    </source>
</evidence>
<dbReference type="SMART" id="SM00387">
    <property type="entry name" value="HATPase_c"/>
    <property type="match status" value="1"/>
</dbReference>
<reference evidence="2" key="1">
    <citation type="journal article" date="2021" name="Sci. Rep.">
        <title>An efficient direct screening system for microorganisms that activate plant immune responses based on plant-microbe interactions using cultured plant cells.</title>
        <authorList>
            <person name="Kurokawa M."/>
            <person name="Nakano M."/>
            <person name="Kitahata N."/>
            <person name="Kuchitsu K."/>
            <person name="Furuya T."/>
        </authorList>
    </citation>
    <scope>NUCLEOTIDE SEQUENCE</scope>
    <source>
        <strain evidence="2">RS3R-1</strain>
    </source>
</reference>
<protein>
    <recommendedName>
        <fullName evidence="1">Histidine kinase domain-containing protein</fullName>
    </recommendedName>
</protein>
<dbReference type="Proteomes" id="UP001145022">
    <property type="component" value="Unassembled WGS sequence"/>
</dbReference>
<accession>A0ABQ5PRI0</accession>
<dbReference type="RefSeq" id="WP_281893978.1">
    <property type="nucleotide sequence ID" value="NZ_BSCQ01000057.1"/>
</dbReference>
<proteinExistence type="predicted"/>
<comment type="caution">
    <text evidence="2">The sequence shown here is derived from an EMBL/GenBank/DDBJ whole genome shotgun (WGS) entry which is preliminary data.</text>
</comment>
<evidence type="ECO:0000313" key="3">
    <source>
        <dbReference type="Proteomes" id="UP001145022"/>
    </source>
</evidence>
<reference evidence="2" key="3">
    <citation type="journal article" date="2023" name="J. Biotechnol.">
        <title>Draft Genome Sequences of Endophytic Pseudomonas Strains, Isolated from the Interior of Brassicaceae Plants.</title>
        <authorList>
            <person name="Kaneko H."/>
            <person name="Furuya T."/>
        </authorList>
    </citation>
    <scope>NUCLEOTIDE SEQUENCE</scope>
    <source>
        <strain evidence="2">RS3R-1</strain>
    </source>
</reference>
<feature type="domain" description="Histidine kinase" evidence="1">
    <location>
        <begin position="95"/>
        <end position="293"/>
    </location>
</feature>